<keyword evidence="3" id="KW-0456">Lyase</keyword>
<protein>
    <recommendedName>
        <fullName evidence="2">(5-formylfuran-3-yl)methyl phosphate synthase</fullName>
        <ecNumber evidence="2">4.2.3.153</ecNumber>
    </recommendedName>
    <alternativeName>
        <fullName evidence="5">4-(hydroxymethyl)-2-furancarboxaldehyde-phosphate synthase</fullName>
    </alternativeName>
</protein>
<reference evidence="7 8" key="1">
    <citation type="submission" date="2022-07" db="EMBL/GenBank/DDBJ databases">
        <title>Methylomonas rivi sp. nov., Methylomonas rosea sp. nov., Methylomonas aureus sp. nov. and Methylomonas subterranea sp. nov., four novel methanotrophs isolated from a freshwater creek and the deep terrestrial subsurface.</title>
        <authorList>
            <person name="Abin C."/>
            <person name="Sankaranarayanan K."/>
            <person name="Garner C."/>
            <person name="Sindelar R."/>
            <person name="Kotary K."/>
            <person name="Garner R."/>
            <person name="Barclay S."/>
            <person name="Lawson P."/>
            <person name="Krumholz L."/>
        </authorList>
    </citation>
    <scope>NUCLEOTIDE SEQUENCE [LARGE SCALE GENOMIC DNA]</scope>
    <source>
        <strain evidence="7 8">SURF-1</strain>
    </source>
</reference>
<evidence type="ECO:0000256" key="2">
    <source>
        <dbReference type="ARBA" id="ARBA00012553"/>
    </source>
</evidence>
<evidence type="ECO:0000313" key="8">
    <source>
        <dbReference type="Proteomes" id="UP001524569"/>
    </source>
</evidence>
<dbReference type="EMBL" id="JANIBM010000002">
    <property type="protein sequence ID" value="MCQ8179894.1"/>
    <property type="molecule type" value="Genomic_DNA"/>
</dbReference>
<dbReference type="EC" id="4.2.3.153" evidence="2"/>
<accession>A0ABT1UCF8</accession>
<comment type="caution">
    <text evidence="7">The sequence shown here is derived from an EMBL/GenBank/DDBJ whole genome shotgun (WGS) entry which is preliminary data.</text>
</comment>
<evidence type="ECO:0000256" key="6">
    <source>
        <dbReference type="ARBA" id="ARBA00047628"/>
    </source>
</evidence>
<evidence type="ECO:0000256" key="1">
    <source>
        <dbReference type="ARBA" id="ARBA00003810"/>
    </source>
</evidence>
<dbReference type="PIRSF" id="PIRSF015957">
    <property type="entry name" value="UCP015957"/>
    <property type="match status" value="1"/>
</dbReference>
<comment type="catalytic activity">
    <reaction evidence="6">
        <text>2 D-glyceraldehyde 3-phosphate = 4-(hydroxymethyl)-2-furancarboxaldehyde phosphate + phosphate + 2 H2O</text>
        <dbReference type="Rhea" id="RHEA:43536"/>
        <dbReference type="ChEBI" id="CHEBI:15377"/>
        <dbReference type="ChEBI" id="CHEBI:43474"/>
        <dbReference type="ChEBI" id="CHEBI:59776"/>
        <dbReference type="ChEBI" id="CHEBI:83407"/>
        <dbReference type="EC" id="4.2.3.153"/>
    </reaction>
</comment>
<evidence type="ECO:0000256" key="4">
    <source>
        <dbReference type="ARBA" id="ARBA00023270"/>
    </source>
</evidence>
<dbReference type="Proteomes" id="UP001524569">
    <property type="component" value="Unassembled WGS sequence"/>
</dbReference>
<evidence type="ECO:0000256" key="5">
    <source>
        <dbReference type="ARBA" id="ARBA00032523"/>
    </source>
</evidence>
<sequence>MTGLLASVNSLTEALQVQRAAVDIIDLKQPAQGALGALPIASVAEIVAALPDSARISATVGDLPMLPERLLPAVRDMAATGVDYVKIGFFPGGDWPACLDALQAAAGQGIALIAVLFADTRPDFGVIAELRRAGFRGVMLDTMDKSRGSLTEWMEASELRSFVLAARGQGMLTGLAGSLRCEDVPALLALAPDYLGFRGALCREHNRTAQLDLDRIRHIRAQWPAQVGGTV</sequence>
<keyword evidence="4" id="KW-0704">Schiff base</keyword>
<evidence type="ECO:0000256" key="3">
    <source>
        <dbReference type="ARBA" id="ARBA00023239"/>
    </source>
</evidence>
<dbReference type="Pfam" id="PF04476">
    <property type="entry name" value="4HFCP_synth"/>
    <property type="match status" value="1"/>
</dbReference>
<name>A0ABT1UCF8_9GAMM</name>
<dbReference type="InterPro" id="IPR007565">
    <property type="entry name" value="4HFCP_synth"/>
</dbReference>
<keyword evidence="8" id="KW-1185">Reference proteome</keyword>
<evidence type="ECO:0000313" key="7">
    <source>
        <dbReference type="EMBL" id="MCQ8179894.1"/>
    </source>
</evidence>
<comment type="function">
    <text evidence="1">Catalyzes the formation of 4-(hydroxymethyl)-2-furancarboxaldehyde phosphate (4-HFC-P) from two molecules of glyceraldehyde-3-P (GA-3-P).</text>
</comment>
<organism evidence="7 8">
    <name type="scientific">Methylomonas aurea</name>
    <dbReference type="NCBI Taxonomy" id="2952224"/>
    <lineage>
        <taxon>Bacteria</taxon>
        <taxon>Pseudomonadati</taxon>
        <taxon>Pseudomonadota</taxon>
        <taxon>Gammaproteobacteria</taxon>
        <taxon>Methylococcales</taxon>
        <taxon>Methylococcaceae</taxon>
        <taxon>Methylomonas</taxon>
    </lineage>
</organism>
<proteinExistence type="predicted"/>
<dbReference type="RefSeq" id="WP_256609277.1">
    <property type="nucleotide sequence ID" value="NZ_JANIBM010000002.1"/>
</dbReference>
<gene>
    <name evidence="7" type="ORF">NP603_02125</name>
</gene>